<sequence length="309" mass="33011">MAEDLSLDYLPTPIPNGFSLFDCGGQGDCFFRSVAAATGRSTEQHAGERLRACCFFGTNSAVLRLFIRDELHFDFDTGAPQDLSPFSQKIQAHVTRMVSPGRVPERALLLSWALAAERSVIIITDGPRFSRLGLASSPPPAATPIPQPAATPIPQPAATPIPQPAASLQQPSPSSQPNPSLQQPLQAAPTPQPSASQPGRIFKSADELARSGFLRLVTLARWLKDPSIVTSLKLVQFGASGQRSSSSSRPPPSPTHRFAVAFKTPRLTPPPSKPAVEQATASLLALPNELLARRVANHPLPPRRSPLSP</sequence>
<evidence type="ECO:0000256" key="1">
    <source>
        <dbReference type="SAM" id="MobiDB-lite"/>
    </source>
</evidence>
<accession>A0ABQ8UJN8</accession>
<reference evidence="2" key="1">
    <citation type="journal article" date="2022" name="bioRxiv">
        <title>Genomics of Preaxostyla Flagellates Illuminates Evolutionary Transitions and the Path Towards Mitochondrial Loss.</title>
        <authorList>
            <person name="Novak L.V.F."/>
            <person name="Treitli S.C."/>
            <person name="Pyrih J."/>
            <person name="Halakuc P."/>
            <person name="Pipaliya S.V."/>
            <person name="Vacek V."/>
            <person name="Brzon O."/>
            <person name="Soukal P."/>
            <person name="Eme L."/>
            <person name="Dacks J.B."/>
            <person name="Karnkowska A."/>
            <person name="Elias M."/>
            <person name="Hampl V."/>
        </authorList>
    </citation>
    <scope>NUCLEOTIDE SEQUENCE</scope>
    <source>
        <strain evidence="2">RCP-MX</strain>
    </source>
</reference>
<comment type="caution">
    <text evidence="2">The sequence shown here is derived from an EMBL/GenBank/DDBJ whole genome shotgun (WGS) entry which is preliminary data.</text>
</comment>
<evidence type="ECO:0000313" key="2">
    <source>
        <dbReference type="EMBL" id="KAJ4457005.1"/>
    </source>
</evidence>
<proteinExistence type="predicted"/>
<protein>
    <recommendedName>
        <fullName evidence="4">OTU domain-containing protein</fullName>
    </recommendedName>
</protein>
<evidence type="ECO:0008006" key="4">
    <source>
        <dbReference type="Google" id="ProtNLM"/>
    </source>
</evidence>
<evidence type="ECO:0000313" key="3">
    <source>
        <dbReference type="Proteomes" id="UP001141327"/>
    </source>
</evidence>
<feature type="region of interest" description="Disordered" evidence="1">
    <location>
        <begin position="237"/>
        <end position="276"/>
    </location>
</feature>
<feature type="compositionally biased region" description="Low complexity" evidence="1">
    <location>
        <begin position="164"/>
        <end position="198"/>
    </location>
</feature>
<dbReference type="Proteomes" id="UP001141327">
    <property type="component" value="Unassembled WGS sequence"/>
</dbReference>
<gene>
    <name evidence="2" type="ORF">PAPYR_7646</name>
</gene>
<feature type="compositionally biased region" description="Pro residues" evidence="1">
    <location>
        <begin position="137"/>
        <end position="163"/>
    </location>
</feature>
<feature type="region of interest" description="Disordered" evidence="1">
    <location>
        <begin position="134"/>
        <end position="199"/>
    </location>
</feature>
<organism evidence="2 3">
    <name type="scientific">Paratrimastix pyriformis</name>
    <dbReference type="NCBI Taxonomy" id="342808"/>
    <lineage>
        <taxon>Eukaryota</taxon>
        <taxon>Metamonada</taxon>
        <taxon>Preaxostyla</taxon>
        <taxon>Paratrimastigidae</taxon>
        <taxon>Paratrimastix</taxon>
    </lineage>
</organism>
<keyword evidence="3" id="KW-1185">Reference proteome</keyword>
<dbReference type="EMBL" id="JAPMOS010000056">
    <property type="protein sequence ID" value="KAJ4457005.1"/>
    <property type="molecule type" value="Genomic_DNA"/>
</dbReference>
<name>A0ABQ8UJN8_9EUKA</name>